<dbReference type="InterPro" id="IPR028082">
    <property type="entry name" value="Peripla_BP_I"/>
</dbReference>
<dbReference type="Proteomes" id="UP000092124">
    <property type="component" value="Unassembled WGS sequence"/>
</dbReference>
<gene>
    <name evidence="2" type="ORF">A6R68_18305</name>
</gene>
<reference evidence="2 3" key="1">
    <citation type="submission" date="2016-06" db="EMBL/GenBank/DDBJ databases">
        <title>The Draft Genome Sequence and Annotation of the Desert Woodrat Neotoma lepida.</title>
        <authorList>
            <person name="Campbell M."/>
            <person name="Oakeson K.F."/>
            <person name="Yandell M."/>
            <person name="Halpert J.R."/>
            <person name="Dearing D."/>
        </authorList>
    </citation>
    <scope>NUCLEOTIDE SEQUENCE [LARGE SCALE GENOMIC DNA]</scope>
    <source>
        <strain evidence="2">417</strain>
        <tissue evidence="2">Liver</tissue>
    </source>
</reference>
<comment type="caution">
    <text evidence="2">The sequence shown here is derived from an EMBL/GenBank/DDBJ whole genome shotgun (WGS) entry which is preliminary data.</text>
</comment>
<evidence type="ECO:0000256" key="1">
    <source>
        <dbReference type="ARBA" id="ARBA00022729"/>
    </source>
</evidence>
<sequence length="61" mass="7118">MWLPSAILGPLLYISKRPELFLMFYALQLYYGPFNPLLSSREQFPYLYQVAPKDTSLTLAM</sequence>
<dbReference type="EMBL" id="LZPO01025444">
    <property type="protein sequence ID" value="OBS79306.1"/>
    <property type="molecule type" value="Genomic_DNA"/>
</dbReference>
<proteinExistence type="predicted"/>
<keyword evidence="3" id="KW-1185">Reference proteome</keyword>
<dbReference type="AlphaFoldDB" id="A0A1A6HLZ2"/>
<evidence type="ECO:0000313" key="2">
    <source>
        <dbReference type="EMBL" id="OBS79306.1"/>
    </source>
</evidence>
<accession>A0A1A6HLZ2</accession>
<feature type="non-terminal residue" evidence="2">
    <location>
        <position position="61"/>
    </location>
</feature>
<protein>
    <submittedName>
        <fullName evidence="2">Uncharacterized protein</fullName>
    </submittedName>
</protein>
<organism evidence="2 3">
    <name type="scientific">Neotoma lepida</name>
    <name type="common">Desert woodrat</name>
    <dbReference type="NCBI Taxonomy" id="56216"/>
    <lineage>
        <taxon>Eukaryota</taxon>
        <taxon>Metazoa</taxon>
        <taxon>Chordata</taxon>
        <taxon>Craniata</taxon>
        <taxon>Vertebrata</taxon>
        <taxon>Euteleostomi</taxon>
        <taxon>Mammalia</taxon>
        <taxon>Eutheria</taxon>
        <taxon>Euarchontoglires</taxon>
        <taxon>Glires</taxon>
        <taxon>Rodentia</taxon>
        <taxon>Myomorpha</taxon>
        <taxon>Muroidea</taxon>
        <taxon>Cricetidae</taxon>
        <taxon>Neotominae</taxon>
        <taxon>Neotoma</taxon>
    </lineage>
</organism>
<evidence type="ECO:0000313" key="3">
    <source>
        <dbReference type="Proteomes" id="UP000092124"/>
    </source>
</evidence>
<name>A0A1A6HLZ2_NEOLE</name>
<dbReference type="SUPFAM" id="SSF53822">
    <property type="entry name" value="Periplasmic binding protein-like I"/>
    <property type="match status" value="1"/>
</dbReference>
<keyword evidence="1" id="KW-0732">Signal</keyword>